<evidence type="ECO:0000313" key="2">
    <source>
        <dbReference type="Proteomes" id="UP001381693"/>
    </source>
</evidence>
<organism evidence="1 2">
    <name type="scientific">Halocaridina rubra</name>
    <name type="common">Hawaiian red shrimp</name>
    <dbReference type="NCBI Taxonomy" id="373956"/>
    <lineage>
        <taxon>Eukaryota</taxon>
        <taxon>Metazoa</taxon>
        <taxon>Ecdysozoa</taxon>
        <taxon>Arthropoda</taxon>
        <taxon>Crustacea</taxon>
        <taxon>Multicrustacea</taxon>
        <taxon>Malacostraca</taxon>
        <taxon>Eumalacostraca</taxon>
        <taxon>Eucarida</taxon>
        <taxon>Decapoda</taxon>
        <taxon>Pleocyemata</taxon>
        <taxon>Caridea</taxon>
        <taxon>Atyoidea</taxon>
        <taxon>Atyidae</taxon>
        <taxon>Halocaridina</taxon>
    </lineage>
</organism>
<accession>A0AAN8X4K5</accession>
<comment type="caution">
    <text evidence="1">The sequence shown here is derived from an EMBL/GenBank/DDBJ whole genome shotgun (WGS) entry which is preliminary data.</text>
</comment>
<proteinExistence type="predicted"/>
<dbReference type="AlphaFoldDB" id="A0AAN8X4K5"/>
<dbReference type="Proteomes" id="UP001381693">
    <property type="component" value="Unassembled WGS sequence"/>
</dbReference>
<dbReference type="EMBL" id="JAXCGZ010009672">
    <property type="protein sequence ID" value="KAK7076427.1"/>
    <property type="molecule type" value="Genomic_DNA"/>
</dbReference>
<evidence type="ECO:0000313" key="1">
    <source>
        <dbReference type="EMBL" id="KAK7076427.1"/>
    </source>
</evidence>
<name>A0AAN8X4K5_HALRR</name>
<protein>
    <submittedName>
        <fullName evidence="1">Uncharacterized protein</fullName>
    </submittedName>
</protein>
<gene>
    <name evidence="1" type="ORF">SK128_000785</name>
</gene>
<sequence length="104" mass="11420">MAVVSAGAWKRQTPLVVLPDPRHGYVRFSLLSPRNDAAQTRFLRECPRRVLDLGDLTLDIRVISGCCRCHAPGLTRSNVKEMSPGECHAAVTDVMTSSRFIGAL</sequence>
<reference evidence="1 2" key="1">
    <citation type="submission" date="2023-11" db="EMBL/GenBank/DDBJ databases">
        <title>Halocaridina rubra genome assembly.</title>
        <authorList>
            <person name="Smith C."/>
        </authorList>
    </citation>
    <scope>NUCLEOTIDE SEQUENCE [LARGE SCALE GENOMIC DNA]</scope>
    <source>
        <strain evidence="1">EP-1</strain>
        <tissue evidence="1">Whole</tissue>
    </source>
</reference>
<keyword evidence="2" id="KW-1185">Reference proteome</keyword>